<dbReference type="Gramene" id="Ma02_t00380.1">
    <property type="protein sequence ID" value="Ma02_p00380.1"/>
    <property type="gene ID" value="Ma02_g00380"/>
</dbReference>
<dbReference type="Proteomes" id="UP000012960">
    <property type="component" value="Unplaced"/>
</dbReference>
<keyword evidence="2" id="KW-1185">Reference proteome</keyword>
<proteinExistence type="predicted"/>
<organism evidence="1 2">
    <name type="scientific">Musa acuminata subsp. malaccensis</name>
    <name type="common">Wild banana</name>
    <name type="synonym">Musa malaccensis</name>
    <dbReference type="NCBI Taxonomy" id="214687"/>
    <lineage>
        <taxon>Eukaryota</taxon>
        <taxon>Viridiplantae</taxon>
        <taxon>Streptophyta</taxon>
        <taxon>Embryophyta</taxon>
        <taxon>Tracheophyta</taxon>
        <taxon>Spermatophyta</taxon>
        <taxon>Magnoliopsida</taxon>
        <taxon>Liliopsida</taxon>
        <taxon>Zingiberales</taxon>
        <taxon>Musaceae</taxon>
        <taxon>Musa</taxon>
    </lineage>
</organism>
<dbReference type="EnsemblPlants" id="Ma02_t00380.1">
    <property type="protein sequence ID" value="Ma02_p00380.1"/>
    <property type="gene ID" value="Ma02_g00380"/>
</dbReference>
<accession>A0A804HXS2</accession>
<name>A0A804HXS2_MUSAM</name>
<evidence type="ECO:0000313" key="1">
    <source>
        <dbReference type="EnsemblPlants" id="Ma02_p00380.1"/>
    </source>
</evidence>
<protein>
    <submittedName>
        <fullName evidence="1">Uncharacterized protein</fullName>
    </submittedName>
</protein>
<reference evidence="1" key="1">
    <citation type="submission" date="2021-05" db="UniProtKB">
        <authorList>
            <consortium name="EnsemblPlants"/>
        </authorList>
    </citation>
    <scope>IDENTIFICATION</scope>
    <source>
        <strain evidence="1">subsp. malaccensis</strain>
    </source>
</reference>
<dbReference type="InParanoid" id="A0A804HXS2"/>
<dbReference type="AlphaFoldDB" id="A0A804HXS2"/>
<sequence>MEPSHCKQRSLTFVKLLLVLLEGDVF</sequence>
<evidence type="ECO:0000313" key="2">
    <source>
        <dbReference type="Proteomes" id="UP000012960"/>
    </source>
</evidence>